<gene>
    <name evidence="4" type="primary">dinB2</name>
    <name evidence="2" type="synonym">dinB</name>
    <name evidence="4" type="ORF">HMPREF0072_0866</name>
</gene>
<accession>C2BEU6</accession>
<dbReference type="eggNOG" id="COG0389">
    <property type="taxonomic scope" value="Bacteria"/>
</dbReference>
<comment type="subunit">
    <text evidence="2">Monomer.</text>
</comment>
<keyword evidence="2 4" id="KW-0808">Transferase</keyword>
<comment type="catalytic activity">
    <reaction evidence="2">
        <text>DNA(n) + a 2'-deoxyribonucleoside 5'-triphosphate = DNA(n+1) + diphosphate</text>
        <dbReference type="Rhea" id="RHEA:22508"/>
        <dbReference type="Rhea" id="RHEA-COMP:17339"/>
        <dbReference type="Rhea" id="RHEA-COMP:17340"/>
        <dbReference type="ChEBI" id="CHEBI:33019"/>
        <dbReference type="ChEBI" id="CHEBI:61560"/>
        <dbReference type="ChEBI" id="CHEBI:173112"/>
        <dbReference type="EC" id="2.7.7.7"/>
    </reaction>
</comment>
<feature type="active site" evidence="2">
    <location>
        <position position="118"/>
    </location>
</feature>
<feature type="binding site" evidence="2">
    <location>
        <position position="21"/>
    </location>
    <ligand>
        <name>Mg(2+)</name>
        <dbReference type="ChEBI" id="CHEBI:18420"/>
    </ligand>
</feature>
<evidence type="ECO:0000313" key="5">
    <source>
        <dbReference type="Proteomes" id="UP000005984"/>
    </source>
</evidence>
<evidence type="ECO:0000313" key="4">
    <source>
        <dbReference type="EMBL" id="EEI86608.1"/>
    </source>
</evidence>
<dbReference type="EMBL" id="ABYO01000191">
    <property type="protein sequence ID" value="EEI86608.1"/>
    <property type="molecule type" value="Genomic_DNA"/>
</dbReference>
<keyword evidence="2" id="KW-0227">DNA damage</keyword>
<dbReference type="PROSITE" id="PS50173">
    <property type="entry name" value="UMUC"/>
    <property type="match status" value="1"/>
</dbReference>
<dbReference type="InterPro" id="IPR050116">
    <property type="entry name" value="DNA_polymerase-Y"/>
</dbReference>
<dbReference type="InterPro" id="IPR017961">
    <property type="entry name" value="DNA_pol_Y-fam_little_finger"/>
</dbReference>
<dbReference type="GO" id="GO:0000287">
    <property type="term" value="F:magnesium ion binding"/>
    <property type="evidence" value="ECO:0007669"/>
    <property type="project" value="UniProtKB-UniRule"/>
</dbReference>
<dbReference type="HAMAP" id="MF_01113">
    <property type="entry name" value="DNApol_IV"/>
    <property type="match status" value="1"/>
</dbReference>
<dbReference type="Gene3D" id="3.40.1170.60">
    <property type="match status" value="1"/>
</dbReference>
<dbReference type="GO" id="GO:0042276">
    <property type="term" value="P:error-prone translesion synthesis"/>
    <property type="evidence" value="ECO:0007669"/>
    <property type="project" value="TreeGrafter"/>
</dbReference>
<keyword evidence="2" id="KW-0515">Mutator protein</keyword>
<dbReference type="PANTHER" id="PTHR11076">
    <property type="entry name" value="DNA REPAIR POLYMERASE UMUC / TRANSFERASE FAMILY MEMBER"/>
    <property type="match status" value="1"/>
</dbReference>
<feature type="binding site" evidence="2">
    <location>
        <position position="117"/>
    </location>
    <ligand>
        <name>Mg(2+)</name>
        <dbReference type="ChEBI" id="CHEBI:18420"/>
    </ligand>
</feature>
<sequence length="425" mass="47871">MFYKIFYLKEYEMKRIILHSDMNACYASIEAKLNPDLKGKAMAVAGNPKNRNGIILAKSQEAKEMGVATGMPIWEAMTHCRDLILVSPHYDQYLKHSKMAKKIYYDYTNQVESFGLDECFLDVSGSTKLFGSGLDIAKEISRRMKEEVGLTVSIGLSFCKVFAKLGSDMKKPDAITVIDEKNWKDKVWPQNIEAMVGIGRATKAKLNHIGIYTLGDLAKSPVSLIQNLLGINGVYLWTYANGEDIRPVVDIGHEDIIKTIGNSSTCRKDLLNNGEVKNVIQELSFSVSRRLRESGLEANGVEIFVRDSDLFSQHFTDDLKLASQSSITLADAGFKLFCKKYDWPLPVRAIGIRATKLRPLGSGSQLDIFTECDKYFKEESCDKALYEIRKKYGKDAISFAALKRDIKLPKELNEIITLPNRHYNS</sequence>
<dbReference type="Pfam" id="PF00817">
    <property type="entry name" value="IMS"/>
    <property type="match status" value="1"/>
</dbReference>
<dbReference type="Proteomes" id="UP000005984">
    <property type="component" value="Unassembled WGS sequence"/>
</dbReference>
<keyword evidence="2" id="KW-0234">DNA repair</keyword>
<keyword evidence="5" id="KW-1185">Reference proteome</keyword>
<comment type="function">
    <text evidence="2">Poorly processive, error-prone DNA polymerase involved in untargeted mutagenesis. Copies undamaged DNA at stalled replication forks, which arise in vivo from mismatched or misaligned primer ends. These misaligned primers can be extended by PolIV. Exhibits no 3'-5' exonuclease (proofreading) activity. May be involved in translesional synthesis, in conjunction with the beta clamp from PolIII.</text>
</comment>
<comment type="cofactor">
    <cofactor evidence="2">
        <name>Mg(2+)</name>
        <dbReference type="ChEBI" id="CHEBI:18420"/>
    </cofactor>
    <text evidence="2">Binds 2 magnesium ions per subunit.</text>
</comment>
<dbReference type="GO" id="GO:0009432">
    <property type="term" value="P:SOS response"/>
    <property type="evidence" value="ECO:0007669"/>
    <property type="project" value="TreeGrafter"/>
</dbReference>
<keyword evidence="2" id="KW-0460">Magnesium</keyword>
<dbReference type="CDD" id="cd03586">
    <property type="entry name" value="PolY_Pol_IV_kappa"/>
    <property type="match status" value="1"/>
</dbReference>
<reference evidence="4 5" key="1">
    <citation type="submission" date="2008-10" db="EMBL/GenBank/DDBJ databases">
        <authorList>
            <person name="Qin X."/>
            <person name="Bachman B."/>
            <person name="Battles P."/>
            <person name="Bell A."/>
            <person name="Bess C."/>
            <person name="Bickham C."/>
            <person name="Chaboub L."/>
            <person name="Chen D."/>
            <person name="Coyle M."/>
            <person name="Deiros D.R."/>
            <person name="Dinh H."/>
            <person name="Forbes L."/>
            <person name="Fowler G."/>
            <person name="Francisco L."/>
            <person name="Fu Q."/>
            <person name="Gubbala S."/>
            <person name="Hale W."/>
            <person name="Han Y."/>
            <person name="Hemphill L."/>
            <person name="Highlander S.K."/>
            <person name="Hirani K."/>
            <person name="Hogues M."/>
            <person name="Jackson L."/>
            <person name="Jakkamsetti A."/>
            <person name="Javaid M."/>
            <person name="Jiang H."/>
            <person name="Korchina V."/>
            <person name="Kovar C."/>
            <person name="Lara F."/>
            <person name="Lee S."/>
            <person name="Mata R."/>
            <person name="Mathew T."/>
            <person name="Moen C."/>
            <person name="Morales K."/>
            <person name="Munidasa M."/>
            <person name="Nazareth L."/>
            <person name="Ngo R."/>
            <person name="Nguyen L."/>
            <person name="Okwuonu G."/>
            <person name="Ongeri F."/>
            <person name="Patil S."/>
            <person name="Petrosino J."/>
            <person name="Pham C."/>
            <person name="Pham P."/>
            <person name="Pu L.-L."/>
            <person name="Puazo M."/>
            <person name="Raj R."/>
            <person name="Reid J."/>
            <person name="Rouhana J."/>
            <person name="Saada N."/>
            <person name="Shang Y."/>
            <person name="Simmons D."/>
            <person name="Thornton R."/>
            <person name="Warren J."/>
            <person name="Weissenberger G."/>
            <person name="Zhang J."/>
            <person name="Zhang L."/>
            <person name="Zhou C."/>
            <person name="Zhu D."/>
            <person name="Muzny D."/>
            <person name="Worley K."/>
            <person name="Gibbs R."/>
        </authorList>
    </citation>
    <scope>NUCLEOTIDE SEQUENCE [LARGE SCALE GENOMIC DNA]</scope>
    <source>
        <strain evidence="4 5">ATCC 51172</strain>
    </source>
</reference>
<keyword evidence="2" id="KW-0235">DNA replication</keyword>
<dbReference type="SUPFAM" id="SSF100879">
    <property type="entry name" value="Lesion bypass DNA polymerase (Y-family), little finger domain"/>
    <property type="match status" value="1"/>
</dbReference>
<protein>
    <recommendedName>
        <fullName evidence="2">DNA polymerase IV</fullName>
        <shortName evidence="2">Pol IV</shortName>
        <ecNumber evidence="2">2.7.7.7</ecNumber>
    </recommendedName>
</protein>
<keyword evidence="2" id="KW-0963">Cytoplasm</keyword>
<dbReference type="GO" id="GO:0005829">
    <property type="term" value="C:cytosol"/>
    <property type="evidence" value="ECO:0007669"/>
    <property type="project" value="TreeGrafter"/>
</dbReference>
<dbReference type="PANTHER" id="PTHR11076:SF35">
    <property type="entry name" value="DNA REPAIR PROTEIN HOMOLOG YOBH"/>
    <property type="match status" value="1"/>
</dbReference>
<dbReference type="InterPro" id="IPR043128">
    <property type="entry name" value="Rev_trsase/Diguanyl_cyclase"/>
</dbReference>
<dbReference type="SUPFAM" id="SSF56672">
    <property type="entry name" value="DNA/RNA polymerases"/>
    <property type="match status" value="1"/>
</dbReference>
<organism evidence="4 5">
    <name type="scientific">Anaerococcus lactolyticus ATCC 51172</name>
    <dbReference type="NCBI Taxonomy" id="525254"/>
    <lineage>
        <taxon>Bacteria</taxon>
        <taxon>Bacillati</taxon>
        <taxon>Bacillota</taxon>
        <taxon>Tissierellia</taxon>
        <taxon>Tissierellales</taxon>
        <taxon>Peptoniphilaceae</taxon>
        <taxon>Anaerococcus</taxon>
    </lineage>
</organism>
<feature type="site" description="Substrate discrimination" evidence="2">
    <location>
        <position position="26"/>
    </location>
</feature>
<feature type="domain" description="UmuC" evidence="3">
    <location>
        <begin position="17"/>
        <end position="199"/>
    </location>
</feature>
<dbReference type="STRING" id="525254.HMPREF0072_0866"/>
<dbReference type="Gene3D" id="1.10.150.20">
    <property type="entry name" value="5' to 3' exonuclease, C-terminal subdomain"/>
    <property type="match status" value="1"/>
</dbReference>
<keyword evidence="2" id="KW-0479">Metal-binding</keyword>
<comment type="caution">
    <text evidence="4">The sequence shown here is derived from an EMBL/GenBank/DDBJ whole genome shotgun (WGS) entry which is preliminary data.</text>
</comment>
<dbReference type="InterPro" id="IPR036775">
    <property type="entry name" value="DNA_pol_Y-fam_lit_finger_sf"/>
</dbReference>
<evidence type="ECO:0000256" key="1">
    <source>
        <dbReference type="ARBA" id="ARBA00010945"/>
    </source>
</evidence>
<dbReference type="GO" id="GO:0006261">
    <property type="term" value="P:DNA-templated DNA replication"/>
    <property type="evidence" value="ECO:0007669"/>
    <property type="project" value="UniProtKB-UniRule"/>
</dbReference>
<comment type="similarity">
    <text evidence="1 2">Belongs to the DNA polymerase type-Y family.</text>
</comment>
<dbReference type="HOGENOM" id="CLU_012348_1_1_9"/>
<dbReference type="Gene3D" id="3.30.1490.100">
    <property type="entry name" value="DNA polymerase, Y-family, little finger domain"/>
    <property type="match status" value="1"/>
</dbReference>
<keyword evidence="2" id="KW-0239">DNA-directed DNA polymerase</keyword>
<comment type="subcellular location">
    <subcellularLocation>
        <location evidence="2">Cytoplasm</location>
    </subcellularLocation>
</comment>
<name>C2BEU6_9FIRM</name>
<evidence type="ECO:0000259" key="3">
    <source>
        <dbReference type="PROSITE" id="PS50173"/>
    </source>
</evidence>
<keyword evidence="2 4" id="KW-0548">Nucleotidyltransferase</keyword>
<proteinExistence type="inferred from homology"/>
<dbReference type="InterPro" id="IPR001126">
    <property type="entry name" value="UmuC"/>
</dbReference>
<keyword evidence="2" id="KW-0238">DNA-binding</keyword>
<dbReference type="AlphaFoldDB" id="C2BEU6"/>
<dbReference type="InterPro" id="IPR043502">
    <property type="entry name" value="DNA/RNA_pol_sf"/>
</dbReference>
<dbReference type="InterPro" id="IPR022880">
    <property type="entry name" value="DNApol_IV"/>
</dbReference>
<dbReference type="EC" id="2.7.7.7" evidence="2"/>
<dbReference type="Pfam" id="PF11799">
    <property type="entry name" value="IMS_C"/>
    <property type="match status" value="1"/>
</dbReference>
<dbReference type="GO" id="GO:0003887">
    <property type="term" value="F:DNA-directed DNA polymerase activity"/>
    <property type="evidence" value="ECO:0007669"/>
    <property type="project" value="UniProtKB-UniRule"/>
</dbReference>
<dbReference type="GO" id="GO:0006281">
    <property type="term" value="P:DNA repair"/>
    <property type="evidence" value="ECO:0007669"/>
    <property type="project" value="UniProtKB-UniRule"/>
</dbReference>
<evidence type="ECO:0000256" key="2">
    <source>
        <dbReference type="HAMAP-Rule" id="MF_01113"/>
    </source>
</evidence>
<dbReference type="Gene3D" id="3.30.70.270">
    <property type="match status" value="1"/>
</dbReference>
<dbReference type="GO" id="GO:0003684">
    <property type="term" value="F:damaged DNA binding"/>
    <property type="evidence" value="ECO:0007669"/>
    <property type="project" value="InterPro"/>
</dbReference>